<sequence>MTTVEEPALGGWSGDFSYEYYRTLIETLEARFDVRPLSAFRTASRTQPLALLRHDVDVCLDRAVELARFERELGVRSTYMVIPDSPLYDVEANAEALRTIEAMGHEIGLHYAHEYGESEDGSDDVDLERQRMRIRRARRRLESLGIGPIASVSFHLPTDRVLEGPSSIAGLVNAYGRELMSTYISDSGGRWREGPPIGSIDGLTDPSTVQVLTHPIWWGLSHEPPIVRYVERVSEYDRLTDEMIDELVTIYPKAEPYVRASARDWDADSIRASRTAGEPERRRIPTSERP</sequence>
<dbReference type="GO" id="GO:0005975">
    <property type="term" value="P:carbohydrate metabolic process"/>
    <property type="evidence" value="ECO:0007669"/>
    <property type="project" value="InterPro"/>
</dbReference>
<dbReference type="Gene3D" id="3.20.20.370">
    <property type="entry name" value="Glycoside hydrolase/deacetylase"/>
    <property type="match status" value="1"/>
</dbReference>
<organism evidence="2 3">
    <name type="scientific">Natronolimnohabitans innermongolicus JCM 12255</name>
    <dbReference type="NCBI Taxonomy" id="1227499"/>
    <lineage>
        <taxon>Archaea</taxon>
        <taxon>Methanobacteriati</taxon>
        <taxon>Methanobacteriota</taxon>
        <taxon>Stenosarchaea group</taxon>
        <taxon>Halobacteria</taxon>
        <taxon>Halobacteriales</taxon>
        <taxon>Natrialbaceae</taxon>
        <taxon>Natronolimnohabitans</taxon>
    </lineage>
</organism>
<dbReference type="STRING" id="1227499.C493_21526"/>
<dbReference type="InterPro" id="IPR011330">
    <property type="entry name" value="Glyco_hydro/deAcase_b/a-brl"/>
</dbReference>
<dbReference type="eggNOG" id="arCOG04934">
    <property type="taxonomic scope" value="Archaea"/>
</dbReference>
<dbReference type="OrthoDB" id="301436at2157"/>
<proteinExistence type="predicted"/>
<dbReference type="SUPFAM" id="SSF88713">
    <property type="entry name" value="Glycoside hydrolase/deacetylase"/>
    <property type="match status" value="1"/>
</dbReference>
<dbReference type="AlphaFoldDB" id="L9WI44"/>
<comment type="caution">
    <text evidence="2">The sequence shown here is derived from an EMBL/GenBank/DDBJ whole genome shotgun (WGS) entry which is preliminary data.</text>
</comment>
<feature type="region of interest" description="Disordered" evidence="1">
    <location>
        <begin position="268"/>
        <end position="290"/>
    </location>
</feature>
<gene>
    <name evidence="2" type="ORF">C493_21526</name>
</gene>
<keyword evidence="3" id="KW-1185">Reference proteome</keyword>
<evidence type="ECO:0000256" key="1">
    <source>
        <dbReference type="SAM" id="MobiDB-lite"/>
    </source>
</evidence>
<dbReference type="EMBL" id="AOHZ01000107">
    <property type="protein sequence ID" value="ELY48911.1"/>
    <property type="molecule type" value="Genomic_DNA"/>
</dbReference>
<dbReference type="Proteomes" id="UP000011602">
    <property type="component" value="Unassembled WGS sequence"/>
</dbReference>
<evidence type="ECO:0008006" key="4">
    <source>
        <dbReference type="Google" id="ProtNLM"/>
    </source>
</evidence>
<evidence type="ECO:0000313" key="3">
    <source>
        <dbReference type="Proteomes" id="UP000011602"/>
    </source>
</evidence>
<name>L9WI44_9EURY</name>
<accession>L9WI44</accession>
<evidence type="ECO:0000313" key="2">
    <source>
        <dbReference type="EMBL" id="ELY48911.1"/>
    </source>
</evidence>
<reference evidence="2 3" key="1">
    <citation type="journal article" date="2014" name="PLoS Genet.">
        <title>Phylogenetically driven sequencing of extremely halophilic archaea reveals strategies for static and dynamic osmo-response.</title>
        <authorList>
            <person name="Becker E.A."/>
            <person name="Seitzer P.M."/>
            <person name="Tritt A."/>
            <person name="Larsen D."/>
            <person name="Krusor M."/>
            <person name="Yao A.I."/>
            <person name="Wu D."/>
            <person name="Madern D."/>
            <person name="Eisen J.A."/>
            <person name="Darling A.E."/>
            <person name="Facciotti M.T."/>
        </authorList>
    </citation>
    <scope>NUCLEOTIDE SEQUENCE [LARGE SCALE GENOMIC DNA]</scope>
    <source>
        <strain evidence="2 3">JCM 12255</strain>
    </source>
</reference>
<dbReference type="RefSeq" id="WP_007261551.1">
    <property type="nucleotide sequence ID" value="NZ_AOHZ01000107.1"/>
</dbReference>
<protein>
    <recommendedName>
        <fullName evidence="4">Polysaccharide deacetylase</fullName>
    </recommendedName>
</protein>